<gene>
    <name evidence="3" type="ORF">GCM10023323_12930</name>
</gene>
<dbReference type="Pfam" id="PF07098">
    <property type="entry name" value="DUF1360"/>
    <property type="match status" value="1"/>
</dbReference>
<evidence type="ECO:0000313" key="3">
    <source>
        <dbReference type="EMBL" id="GAA5205486.1"/>
    </source>
</evidence>
<dbReference type="InterPro" id="IPR010773">
    <property type="entry name" value="Mycophage_PG1_Gp7"/>
</dbReference>
<dbReference type="Proteomes" id="UP001499878">
    <property type="component" value="Unassembled WGS sequence"/>
</dbReference>
<dbReference type="EMBL" id="BAABJR010000003">
    <property type="protein sequence ID" value="GAA5205486.1"/>
    <property type="molecule type" value="Genomic_DNA"/>
</dbReference>
<protein>
    <submittedName>
        <fullName evidence="3">DUF1360 domain-containing protein</fullName>
    </submittedName>
</protein>
<accession>A0ABP9SXF2</accession>
<keyword evidence="4" id="KW-1185">Reference proteome</keyword>
<keyword evidence="2" id="KW-0812">Transmembrane</keyword>
<sequence>MTDGEQRHDGRPDEQRAGRPDVRYDAEDSTPLGGYAALATTFAAGAGVFAVTAWRRGVRLPETVPAWDVALLGAATFKASRLLTKDKVTSFLRAPFTHRERESNANEVMDAPRGTGLRRAVGDLVSCPFCTSAWVAGGLVGTYAVAPRAARLLCAGLSAVAVSDWLQYAWSVTEQKAEE</sequence>
<keyword evidence="2" id="KW-1133">Transmembrane helix</keyword>
<evidence type="ECO:0000256" key="2">
    <source>
        <dbReference type="SAM" id="Phobius"/>
    </source>
</evidence>
<proteinExistence type="predicted"/>
<evidence type="ECO:0000256" key="1">
    <source>
        <dbReference type="SAM" id="MobiDB-lite"/>
    </source>
</evidence>
<evidence type="ECO:0000313" key="4">
    <source>
        <dbReference type="Proteomes" id="UP001499878"/>
    </source>
</evidence>
<feature type="transmembrane region" description="Helical" evidence="2">
    <location>
        <begin position="32"/>
        <end position="54"/>
    </location>
</feature>
<name>A0ABP9SXF2_9ACTN</name>
<feature type="region of interest" description="Disordered" evidence="1">
    <location>
        <begin position="1"/>
        <end position="28"/>
    </location>
</feature>
<keyword evidence="2" id="KW-0472">Membrane</keyword>
<feature type="compositionally biased region" description="Basic and acidic residues" evidence="1">
    <location>
        <begin position="1"/>
        <end position="26"/>
    </location>
</feature>
<organism evidence="3 4">
    <name type="scientific">Streptomyces thinghirensis</name>
    <dbReference type="NCBI Taxonomy" id="551547"/>
    <lineage>
        <taxon>Bacteria</taxon>
        <taxon>Bacillati</taxon>
        <taxon>Actinomycetota</taxon>
        <taxon>Actinomycetes</taxon>
        <taxon>Kitasatosporales</taxon>
        <taxon>Streptomycetaceae</taxon>
        <taxon>Streptomyces</taxon>
    </lineage>
</organism>
<dbReference type="RefSeq" id="WP_345627439.1">
    <property type="nucleotide sequence ID" value="NZ_BAABJR010000003.1"/>
</dbReference>
<comment type="caution">
    <text evidence="3">The sequence shown here is derived from an EMBL/GenBank/DDBJ whole genome shotgun (WGS) entry which is preliminary data.</text>
</comment>
<reference evidence="4" key="1">
    <citation type="journal article" date="2019" name="Int. J. Syst. Evol. Microbiol.">
        <title>The Global Catalogue of Microorganisms (GCM) 10K type strain sequencing project: providing services to taxonomists for standard genome sequencing and annotation.</title>
        <authorList>
            <consortium name="The Broad Institute Genomics Platform"/>
            <consortium name="The Broad Institute Genome Sequencing Center for Infectious Disease"/>
            <person name="Wu L."/>
            <person name="Ma J."/>
        </authorList>
    </citation>
    <scope>NUCLEOTIDE SEQUENCE [LARGE SCALE GENOMIC DNA]</scope>
    <source>
        <strain evidence="4">JCM 18306</strain>
    </source>
</reference>